<proteinExistence type="predicted"/>
<keyword evidence="5" id="KW-0902">Two-component regulatory system</keyword>
<keyword evidence="4 7" id="KW-0808">Transferase</keyword>
<evidence type="ECO:0000256" key="3">
    <source>
        <dbReference type="ARBA" id="ARBA00022553"/>
    </source>
</evidence>
<gene>
    <name evidence="7" type="ORF">IAA08_04970</name>
</gene>
<evidence type="ECO:0000313" key="7">
    <source>
        <dbReference type="EMBL" id="HIZ07272.1"/>
    </source>
</evidence>
<dbReference type="InterPro" id="IPR005467">
    <property type="entry name" value="His_kinase_dom"/>
</dbReference>
<dbReference type="EC" id="2.7.13.3" evidence="2"/>
<dbReference type="PANTHER" id="PTHR43547">
    <property type="entry name" value="TWO-COMPONENT HISTIDINE KINASE"/>
    <property type="match status" value="1"/>
</dbReference>
<dbReference type="Proteomes" id="UP000824024">
    <property type="component" value="Unassembled WGS sequence"/>
</dbReference>
<dbReference type="SUPFAM" id="SSF47384">
    <property type="entry name" value="Homodimeric domain of signal transducing histidine kinase"/>
    <property type="match status" value="1"/>
</dbReference>
<evidence type="ECO:0000256" key="5">
    <source>
        <dbReference type="ARBA" id="ARBA00023012"/>
    </source>
</evidence>
<comment type="catalytic activity">
    <reaction evidence="1">
        <text>ATP + protein L-histidine = ADP + protein N-phospho-L-histidine.</text>
        <dbReference type="EC" id="2.7.13.3"/>
    </reaction>
</comment>
<evidence type="ECO:0000256" key="2">
    <source>
        <dbReference type="ARBA" id="ARBA00012438"/>
    </source>
</evidence>
<dbReference type="PANTHER" id="PTHR43547:SF2">
    <property type="entry name" value="HYBRID SIGNAL TRANSDUCTION HISTIDINE KINASE C"/>
    <property type="match status" value="1"/>
</dbReference>
<dbReference type="SUPFAM" id="SSF55874">
    <property type="entry name" value="ATPase domain of HSP90 chaperone/DNA topoisomerase II/histidine kinase"/>
    <property type="match status" value="1"/>
</dbReference>
<dbReference type="Gene3D" id="3.30.565.10">
    <property type="entry name" value="Histidine kinase-like ATPase, C-terminal domain"/>
    <property type="match status" value="1"/>
</dbReference>
<reference evidence="7" key="2">
    <citation type="submission" date="2021-04" db="EMBL/GenBank/DDBJ databases">
        <authorList>
            <person name="Gilroy R."/>
        </authorList>
    </citation>
    <scope>NUCLEOTIDE SEQUENCE</scope>
    <source>
        <strain evidence="7">CHK192-9172</strain>
    </source>
</reference>
<dbReference type="InterPro" id="IPR036097">
    <property type="entry name" value="HisK_dim/P_sf"/>
</dbReference>
<accession>A0A9D2IFL9</accession>
<protein>
    <recommendedName>
        <fullName evidence="2">histidine kinase</fullName>
        <ecNumber evidence="2">2.7.13.3</ecNumber>
    </recommendedName>
</protein>
<comment type="caution">
    <text evidence="7">The sequence shown here is derived from an EMBL/GenBank/DDBJ whole genome shotgun (WGS) entry which is preliminary data.</text>
</comment>
<feature type="domain" description="Histidine kinase" evidence="6">
    <location>
        <begin position="32"/>
        <end position="195"/>
    </location>
</feature>
<dbReference type="InterPro" id="IPR036890">
    <property type="entry name" value="HATPase_C_sf"/>
</dbReference>
<dbReference type="InterPro" id="IPR003661">
    <property type="entry name" value="HisK_dim/P_dom"/>
</dbReference>
<evidence type="ECO:0000256" key="1">
    <source>
        <dbReference type="ARBA" id="ARBA00000085"/>
    </source>
</evidence>
<dbReference type="AlphaFoldDB" id="A0A9D2IFL9"/>
<dbReference type="EMBL" id="DXCH01000140">
    <property type="protein sequence ID" value="HIZ07272.1"/>
    <property type="molecule type" value="Genomic_DNA"/>
</dbReference>
<evidence type="ECO:0000259" key="6">
    <source>
        <dbReference type="PROSITE" id="PS50109"/>
    </source>
</evidence>
<dbReference type="Gene3D" id="1.10.287.130">
    <property type="match status" value="1"/>
</dbReference>
<evidence type="ECO:0000256" key="4">
    <source>
        <dbReference type="ARBA" id="ARBA00022777"/>
    </source>
</evidence>
<feature type="non-terminal residue" evidence="7">
    <location>
        <position position="195"/>
    </location>
</feature>
<dbReference type="GO" id="GO:0000155">
    <property type="term" value="F:phosphorelay sensor kinase activity"/>
    <property type="evidence" value="ECO:0007669"/>
    <property type="project" value="InterPro"/>
</dbReference>
<dbReference type="PROSITE" id="PS50109">
    <property type="entry name" value="HIS_KIN"/>
    <property type="match status" value="1"/>
</dbReference>
<name>A0A9D2IFL9_9FIRM</name>
<keyword evidence="4 7" id="KW-0418">Kinase</keyword>
<dbReference type="CDD" id="cd00082">
    <property type="entry name" value="HisKA"/>
    <property type="match status" value="1"/>
</dbReference>
<keyword evidence="3" id="KW-0597">Phosphoprotein</keyword>
<evidence type="ECO:0000313" key="8">
    <source>
        <dbReference type="Proteomes" id="UP000824024"/>
    </source>
</evidence>
<sequence>MNTRISSLEQENQKLKHLLSQTKKDMQTSLSAISHELRNSLTLIIGSMQLIEQDHPEIASVRDWSSIRSDLDHMQLFLQDLSSYKSLQFTRLNCCLCDLTAFLQDICHNCSSWFDGTHRQLVFSAPEIPFTSYTDAPKLYQAITNLIKNGLEALDSEGTVSLRLRNVTPEEAAYTGTEASAIEIKDTGIGLTSKQ</sequence>
<reference evidence="7" key="1">
    <citation type="journal article" date="2021" name="PeerJ">
        <title>Extensive microbial diversity within the chicken gut microbiome revealed by metagenomics and culture.</title>
        <authorList>
            <person name="Gilroy R."/>
            <person name="Ravi A."/>
            <person name="Getino M."/>
            <person name="Pursley I."/>
            <person name="Horton D.L."/>
            <person name="Alikhan N.F."/>
            <person name="Baker D."/>
            <person name="Gharbi K."/>
            <person name="Hall N."/>
            <person name="Watson M."/>
            <person name="Adriaenssens E.M."/>
            <person name="Foster-Nyarko E."/>
            <person name="Jarju S."/>
            <person name="Secka A."/>
            <person name="Antonio M."/>
            <person name="Oren A."/>
            <person name="Chaudhuri R.R."/>
            <person name="La Ragione R."/>
            <person name="Hildebrand F."/>
            <person name="Pallen M.J."/>
        </authorList>
    </citation>
    <scope>NUCLEOTIDE SEQUENCE</scope>
    <source>
        <strain evidence="7">CHK192-9172</strain>
    </source>
</reference>
<organism evidence="7 8">
    <name type="scientific">Candidatus Eubacterium avistercoris</name>
    <dbReference type="NCBI Taxonomy" id="2838567"/>
    <lineage>
        <taxon>Bacteria</taxon>
        <taxon>Bacillati</taxon>
        <taxon>Bacillota</taxon>
        <taxon>Clostridia</taxon>
        <taxon>Eubacteriales</taxon>
        <taxon>Eubacteriaceae</taxon>
        <taxon>Eubacterium</taxon>
    </lineage>
</organism>